<evidence type="ECO:0000256" key="3">
    <source>
        <dbReference type="ARBA" id="ARBA00006263"/>
    </source>
</evidence>
<evidence type="ECO:0000256" key="1">
    <source>
        <dbReference type="ARBA" id="ARBA00004651"/>
    </source>
</evidence>
<dbReference type="RefSeq" id="WP_311578787.1">
    <property type="nucleotide sequence ID" value="NZ_JAVRIF010000002.1"/>
</dbReference>
<keyword evidence="4" id="KW-1003">Cell membrane</keyword>
<evidence type="ECO:0000313" key="10">
    <source>
        <dbReference type="EMBL" id="MDT0603174.1"/>
    </source>
</evidence>
<name>A0ABU2ZZ27_9GAMM</name>
<evidence type="ECO:0000256" key="6">
    <source>
        <dbReference type="ARBA" id="ARBA00022692"/>
    </source>
</evidence>
<keyword evidence="8 9" id="KW-0472">Membrane</keyword>
<feature type="transmembrane region" description="Helical" evidence="9">
    <location>
        <begin position="167"/>
        <end position="188"/>
    </location>
</feature>
<keyword evidence="7 9" id="KW-1133">Transmembrane helix</keyword>
<dbReference type="PANTHER" id="PTHR34308">
    <property type="entry name" value="COBALAMIN BIOSYNTHESIS PROTEIN CBIB"/>
    <property type="match status" value="1"/>
</dbReference>
<accession>A0ABU2ZZ27</accession>
<evidence type="ECO:0000256" key="9">
    <source>
        <dbReference type="SAM" id="Phobius"/>
    </source>
</evidence>
<comment type="caution">
    <text evidence="10">The sequence shown here is derived from an EMBL/GenBank/DDBJ whole genome shotgun (WGS) entry which is preliminary data.</text>
</comment>
<feature type="transmembrane region" description="Helical" evidence="9">
    <location>
        <begin position="255"/>
        <end position="274"/>
    </location>
</feature>
<keyword evidence="11" id="KW-1185">Reference proteome</keyword>
<dbReference type="Proteomes" id="UP001266357">
    <property type="component" value="Unassembled WGS sequence"/>
</dbReference>
<evidence type="ECO:0000256" key="7">
    <source>
        <dbReference type="ARBA" id="ARBA00022989"/>
    </source>
</evidence>
<reference evidence="10 11" key="1">
    <citation type="submission" date="2023-09" db="EMBL/GenBank/DDBJ databases">
        <authorList>
            <person name="Rey-Velasco X."/>
        </authorList>
    </citation>
    <scope>NUCLEOTIDE SEQUENCE [LARGE SCALE GENOMIC DNA]</scope>
    <source>
        <strain evidence="10 11">W431</strain>
    </source>
</reference>
<comment type="pathway">
    <text evidence="2">Cofactor biosynthesis; adenosylcobalamin biosynthesis.</text>
</comment>
<comment type="similarity">
    <text evidence="3">Belongs to the CobD/CbiB family.</text>
</comment>
<keyword evidence="5" id="KW-0169">Cobalamin biosynthesis</keyword>
<keyword evidence="6 9" id="KW-0812">Transmembrane</keyword>
<comment type="subcellular location">
    <subcellularLocation>
        <location evidence="1">Cell membrane</location>
        <topology evidence="1">Multi-pass membrane protein</topology>
    </subcellularLocation>
</comment>
<dbReference type="Pfam" id="PF03186">
    <property type="entry name" value="CobD_Cbib"/>
    <property type="match status" value="1"/>
</dbReference>
<feature type="transmembrane region" description="Helical" evidence="9">
    <location>
        <begin position="222"/>
        <end position="243"/>
    </location>
</feature>
<evidence type="ECO:0000256" key="8">
    <source>
        <dbReference type="ARBA" id="ARBA00023136"/>
    </source>
</evidence>
<dbReference type="PANTHER" id="PTHR34308:SF1">
    <property type="entry name" value="COBALAMIN BIOSYNTHESIS PROTEIN CBIB"/>
    <property type="match status" value="1"/>
</dbReference>
<evidence type="ECO:0000313" key="11">
    <source>
        <dbReference type="Proteomes" id="UP001266357"/>
    </source>
</evidence>
<feature type="transmembrane region" description="Helical" evidence="9">
    <location>
        <begin position="67"/>
        <end position="87"/>
    </location>
</feature>
<dbReference type="InterPro" id="IPR004485">
    <property type="entry name" value="Cobalamin_biosynth_CobD/CbiB"/>
</dbReference>
<evidence type="ECO:0000256" key="5">
    <source>
        <dbReference type="ARBA" id="ARBA00022573"/>
    </source>
</evidence>
<feature type="transmembrane region" description="Helical" evidence="9">
    <location>
        <begin position="93"/>
        <end position="111"/>
    </location>
</feature>
<gene>
    <name evidence="10" type="ORF">RM573_06165</name>
</gene>
<evidence type="ECO:0000256" key="2">
    <source>
        <dbReference type="ARBA" id="ARBA00004953"/>
    </source>
</evidence>
<organism evidence="10 11">
    <name type="scientific">Thalassotalea castellviae</name>
    <dbReference type="NCBI Taxonomy" id="3075612"/>
    <lineage>
        <taxon>Bacteria</taxon>
        <taxon>Pseudomonadati</taxon>
        <taxon>Pseudomonadota</taxon>
        <taxon>Gammaproteobacteria</taxon>
        <taxon>Alteromonadales</taxon>
        <taxon>Colwelliaceae</taxon>
        <taxon>Thalassotalea</taxon>
    </lineage>
</organism>
<feature type="transmembrane region" description="Helical" evidence="9">
    <location>
        <begin position="12"/>
        <end position="31"/>
    </location>
</feature>
<sequence>MIEVYDALPQIAQYILVLFGVVFCKLLFNIISPSLTQQSAFSFYRFYCQQLAEKVNKDKNSDSQRNIAGFIATVITITPLIVIVWLFEEFIAVPVIWQALLLFTALGSFNLNNLGKTVATQLNAQDKYQAKQTLSPWLSRDAEQLSPIGISKACIEMLLLRKIQQQFAIGFFFIFIGPLAALSFRLLLETHYSWNLKHHQFRFFGRFIAKITNLLQWLPSRLFFLLLILTSMNQNSLLFWRLVKRSFFTNNNSIVIAYLAYILGIKLGGVAMYSKNKLRRESFNDQGQQPQAKDIIATIKQLNLVMTLAIGILISIVIVIAILVK</sequence>
<dbReference type="EMBL" id="JAVRIF010000002">
    <property type="protein sequence ID" value="MDT0603174.1"/>
    <property type="molecule type" value="Genomic_DNA"/>
</dbReference>
<proteinExistence type="inferred from homology"/>
<protein>
    <submittedName>
        <fullName evidence="10">Cobalamin biosynthesis protein</fullName>
    </submittedName>
</protein>
<feature type="transmembrane region" description="Helical" evidence="9">
    <location>
        <begin position="304"/>
        <end position="324"/>
    </location>
</feature>
<evidence type="ECO:0000256" key="4">
    <source>
        <dbReference type="ARBA" id="ARBA00022475"/>
    </source>
</evidence>